<dbReference type="InterPro" id="IPR012337">
    <property type="entry name" value="RNaseH-like_sf"/>
</dbReference>
<dbReference type="GO" id="GO:0003676">
    <property type="term" value="F:nucleic acid binding"/>
    <property type="evidence" value="ECO:0007669"/>
    <property type="project" value="InterPro"/>
</dbReference>
<reference evidence="3 4" key="1">
    <citation type="submission" date="2016-09" db="EMBL/GenBank/DDBJ databases">
        <title>Aspergillus awamori IFM 58123T.</title>
        <authorList>
            <person name="Kusuya Y."/>
            <person name="Shimizu M."/>
            <person name="Takahashi H."/>
            <person name="Yaguchi T."/>
        </authorList>
    </citation>
    <scope>NUCLEOTIDE SEQUENCE [LARGE SCALE GENOMIC DNA]</scope>
    <source>
        <strain evidence="3 4">IFM 58123</strain>
    </source>
</reference>
<protein>
    <recommendedName>
        <fullName evidence="5">Tc1-like transposase DDE domain-containing protein</fullName>
    </recommendedName>
</protein>
<dbReference type="AlphaFoldDB" id="A0A401L238"/>
<evidence type="ECO:0008006" key="5">
    <source>
        <dbReference type="Google" id="ProtNLM"/>
    </source>
</evidence>
<dbReference type="InterPro" id="IPR025959">
    <property type="entry name" value="Winged_HTH_dom"/>
</dbReference>
<dbReference type="PANTHER" id="PTHR46564">
    <property type="entry name" value="TRANSPOSASE"/>
    <property type="match status" value="1"/>
</dbReference>
<dbReference type="Proteomes" id="UP000286921">
    <property type="component" value="Unassembled WGS sequence"/>
</dbReference>
<dbReference type="InterPro" id="IPR009057">
    <property type="entry name" value="Homeodomain-like_sf"/>
</dbReference>
<dbReference type="InterPro" id="IPR047655">
    <property type="entry name" value="Transpos_IS630-like"/>
</dbReference>
<evidence type="ECO:0000259" key="2">
    <source>
        <dbReference type="Pfam" id="PF13592"/>
    </source>
</evidence>
<dbReference type="InterPro" id="IPR038717">
    <property type="entry name" value="Tc1-like_DDE_dom"/>
</dbReference>
<evidence type="ECO:0000313" key="4">
    <source>
        <dbReference type="Proteomes" id="UP000286921"/>
    </source>
</evidence>
<keyword evidence="4" id="KW-1185">Reference proteome</keyword>
<dbReference type="STRING" id="105351.A0A401L238"/>
<dbReference type="NCBIfam" id="NF033545">
    <property type="entry name" value="transpos_IS630"/>
    <property type="match status" value="1"/>
</dbReference>
<feature type="domain" description="Tc1-like transposase DDE" evidence="1">
    <location>
        <begin position="145"/>
        <end position="281"/>
    </location>
</feature>
<dbReference type="Gene3D" id="3.30.420.10">
    <property type="entry name" value="Ribonuclease H-like superfamily/Ribonuclease H"/>
    <property type="match status" value="1"/>
</dbReference>
<dbReference type="Pfam" id="PF13358">
    <property type="entry name" value="DDE_3"/>
    <property type="match status" value="1"/>
</dbReference>
<dbReference type="Pfam" id="PF13592">
    <property type="entry name" value="HTH_33"/>
    <property type="match status" value="1"/>
</dbReference>
<gene>
    <name evidence="3" type="ORF">AAWM_08478</name>
</gene>
<dbReference type="InterPro" id="IPR036397">
    <property type="entry name" value="RNaseH_sf"/>
</dbReference>
<accession>A0A401L238</accession>
<dbReference type="EMBL" id="BDHI01000022">
    <property type="protein sequence ID" value="GCB25593.1"/>
    <property type="molecule type" value="Genomic_DNA"/>
</dbReference>
<dbReference type="PANTHER" id="PTHR46564:SF1">
    <property type="entry name" value="TRANSPOSASE"/>
    <property type="match status" value="1"/>
</dbReference>
<dbReference type="SUPFAM" id="SSF46689">
    <property type="entry name" value="Homeodomain-like"/>
    <property type="match status" value="1"/>
</dbReference>
<feature type="domain" description="Winged helix-turn helix" evidence="2">
    <location>
        <begin position="84"/>
        <end position="131"/>
    </location>
</feature>
<proteinExistence type="predicted"/>
<evidence type="ECO:0000313" key="3">
    <source>
        <dbReference type="EMBL" id="GCB25593.1"/>
    </source>
</evidence>
<organism evidence="3 4">
    <name type="scientific">Aspergillus awamori</name>
    <name type="common">Black koji mold</name>
    <dbReference type="NCBI Taxonomy" id="105351"/>
    <lineage>
        <taxon>Eukaryota</taxon>
        <taxon>Fungi</taxon>
        <taxon>Dikarya</taxon>
        <taxon>Ascomycota</taxon>
        <taxon>Pezizomycotina</taxon>
        <taxon>Eurotiomycetes</taxon>
        <taxon>Eurotiomycetidae</taxon>
        <taxon>Eurotiales</taxon>
        <taxon>Aspergillaceae</taxon>
        <taxon>Aspergillus</taxon>
    </lineage>
</organism>
<evidence type="ECO:0000259" key="1">
    <source>
        <dbReference type="Pfam" id="PF13358"/>
    </source>
</evidence>
<comment type="caution">
    <text evidence="3">The sequence shown here is derived from an EMBL/GenBank/DDBJ whole genome shotgun (WGS) entry which is preliminary data.</text>
</comment>
<dbReference type="SUPFAM" id="SSF53098">
    <property type="entry name" value="Ribonuclease H-like"/>
    <property type="match status" value="1"/>
</dbReference>
<sequence>MAPNLAPSQHELIRDMILSRSLTTAQMAGVANCSERSIRHIRSNLRLFGSVKTPPIKAGRPRTVTPPMLEALCEYLLTKPDLYLDEMATILWDEFETVVTTSSIRRALKSIGWSKKTARRIAGERNADLRDSYLHSLSEYRSYHLVYVDESRCDKRIGFRRTAWSPVGVTPVQISRFHRGQRYQILPAYAQDGVMLARVFQGFTDASIFEDFVEELLHHCGRWPEPKSVLIMDNASFHHSERVEQLCSDAGVKLLYLPLYSPDLNPIEEMFAELKAFIKRNWNIYEEDPELRFDAFLEWCIDVVGAREQSAEGHFRHAGITLEAI</sequence>
<name>A0A401L238_ASPAW</name>